<protein>
    <submittedName>
        <fullName evidence="2">Uncharacterized protein</fullName>
    </submittedName>
</protein>
<sequence length="126" mass="14359">MAVINRRRIIIRRIFASPEYELLEDYDNVATDSDWKNLNVCFLRSQKEEVVTPENEGFTPDTARTKKEGLDTMSPCLRSQDVSKSRSKEQSTKAPNNGQNFKSPKARNNESGNRFKSGASRKKCKA</sequence>
<dbReference type="AlphaFoldDB" id="A0A368FCR4"/>
<gene>
    <name evidence="2" type="ORF">ANCCAN_24272</name>
</gene>
<proteinExistence type="predicted"/>
<feature type="compositionally biased region" description="Basic and acidic residues" evidence="1">
    <location>
        <begin position="81"/>
        <end position="91"/>
    </location>
</feature>
<dbReference type="Proteomes" id="UP000252519">
    <property type="component" value="Unassembled WGS sequence"/>
</dbReference>
<feature type="compositionally biased region" description="Polar residues" evidence="1">
    <location>
        <begin position="92"/>
        <end position="102"/>
    </location>
</feature>
<accession>A0A368FCR4</accession>
<name>A0A368FCR4_ANCCA</name>
<feature type="region of interest" description="Disordered" evidence="1">
    <location>
        <begin position="50"/>
        <end position="126"/>
    </location>
</feature>
<reference evidence="2 3" key="1">
    <citation type="submission" date="2014-10" db="EMBL/GenBank/DDBJ databases">
        <title>Draft genome of the hookworm Ancylostoma caninum.</title>
        <authorList>
            <person name="Mitreva M."/>
        </authorList>
    </citation>
    <scope>NUCLEOTIDE SEQUENCE [LARGE SCALE GENOMIC DNA]</scope>
    <source>
        <strain evidence="2 3">Baltimore</strain>
    </source>
</reference>
<evidence type="ECO:0000256" key="1">
    <source>
        <dbReference type="SAM" id="MobiDB-lite"/>
    </source>
</evidence>
<organism evidence="2 3">
    <name type="scientific">Ancylostoma caninum</name>
    <name type="common">Dog hookworm</name>
    <dbReference type="NCBI Taxonomy" id="29170"/>
    <lineage>
        <taxon>Eukaryota</taxon>
        <taxon>Metazoa</taxon>
        <taxon>Ecdysozoa</taxon>
        <taxon>Nematoda</taxon>
        <taxon>Chromadorea</taxon>
        <taxon>Rhabditida</taxon>
        <taxon>Rhabditina</taxon>
        <taxon>Rhabditomorpha</taxon>
        <taxon>Strongyloidea</taxon>
        <taxon>Ancylostomatidae</taxon>
        <taxon>Ancylostomatinae</taxon>
        <taxon>Ancylostoma</taxon>
    </lineage>
</organism>
<comment type="caution">
    <text evidence="2">The sequence shown here is derived from an EMBL/GenBank/DDBJ whole genome shotgun (WGS) entry which is preliminary data.</text>
</comment>
<evidence type="ECO:0000313" key="3">
    <source>
        <dbReference type="Proteomes" id="UP000252519"/>
    </source>
</evidence>
<dbReference type="EMBL" id="JOJR01001716">
    <property type="protein sequence ID" value="RCN29961.1"/>
    <property type="molecule type" value="Genomic_DNA"/>
</dbReference>
<evidence type="ECO:0000313" key="2">
    <source>
        <dbReference type="EMBL" id="RCN29961.1"/>
    </source>
</evidence>
<keyword evidence="3" id="KW-1185">Reference proteome</keyword>